<dbReference type="EMBL" id="JACGCI010000109">
    <property type="protein sequence ID" value="KAF6745147.1"/>
    <property type="molecule type" value="Genomic_DNA"/>
</dbReference>
<comment type="caution">
    <text evidence="2">The sequence shown here is derived from an EMBL/GenBank/DDBJ whole genome shotgun (WGS) entry which is preliminary data.</text>
</comment>
<dbReference type="AlphaFoldDB" id="A0A8H6HF74"/>
<protein>
    <submittedName>
        <fullName evidence="2">Uncharacterized protein</fullName>
    </submittedName>
</protein>
<organism evidence="2 3">
    <name type="scientific">Ephemerocybe angulata</name>
    <dbReference type="NCBI Taxonomy" id="980116"/>
    <lineage>
        <taxon>Eukaryota</taxon>
        <taxon>Fungi</taxon>
        <taxon>Dikarya</taxon>
        <taxon>Basidiomycota</taxon>
        <taxon>Agaricomycotina</taxon>
        <taxon>Agaricomycetes</taxon>
        <taxon>Agaricomycetidae</taxon>
        <taxon>Agaricales</taxon>
        <taxon>Agaricineae</taxon>
        <taxon>Psathyrellaceae</taxon>
        <taxon>Ephemerocybe</taxon>
    </lineage>
</organism>
<sequence length="284" mass="31124">MHHKRPLVVIYVGRYDHPLFTWAPALNTYAIKNWAKGPTRPSPGMSLTEFSASSSQTRLGCQWCMTQPLCLDRVSSDVARQYCTGFRIDVSASWLAEAETSGSLIAGQACHHLFLDAQVGVLDERKQEPSNRSPQSPELQIAVACLFGAAKGQQCKPQIPPMFDGQLTVEPNNIKRSILLNAIPLLACRLLLNIQKATDPVVRIVVSTILFEPPFPSKDSQLTDESTVPTEVLSRATSAKAEDGILSWQKMYYTTMLEAKDMEVGASDKQGGVGNAASRRSSET</sequence>
<dbReference type="Proteomes" id="UP000521943">
    <property type="component" value="Unassembled WGS sequence"/>
</dbReference>
<feature type="region of interest" description="Disordered" evidence="1">
    <location>
        <begin position="264"/>
        <end position="284"/>
    </location>
</feature>
<name>A0A8H6HF74_9AGAR</name>
<accession>A0A8H6HF74</accession>
<keyword evidence="3" id="KW-1185">Reference proteome</keyword>
<evidence type="ECO:0000256" key="1">
    <source>
        <dbReference type="SAM" id="MobiDB-lite"/>
    </source>
</evidence>
<evidence type="ECO:0000313" key="2">
    <source>
        <dbReference type="EMBL" id="KAF6745147.1"/>
    </source>
</evidence>
<reference evidence="2 3" key="1">
    <citation type="submission" date="2020-07" db="EMBL/GenBank/DDBJ databases">
        <title>Comparative genomics of pyrophilous fungi reveals a link between fire events and developmental genes.</title>
        <authorList>
            <consortium name="DOE Joint Genome Institute"/>
            <person name="Steindorff A.S."/>
            <person name="Carver A."/>
            <person name="Calhoun S."/>
            <person name="Stillman K."/>
            <person name="Liu H."/>
            <person name="Lipzen A."/>
            <person name="Pangilinan J."/>
            <person name="Labutti K."/>
            <person name="Bruns T.D."/>
            <person name="Grigoriev I.V."/>
        </authorList>
    </citation>
    <scope>NUCLEOTIDE SEQUENCE [LARGE SCALE GENOMIC DNA]</scope>
    <source>
        <strain evidence="2 3">CBS 144469</strain>
    </source>
</reference>
<gene>
    <name evidence="2" type="ORF">DFP72DRAFT_1091711</name>
</gene>
<proteinExistence type="predicted"/>
<evidence type="ECO:0000313" key="3">
    <source>
        <dbReference type="Proteomes" id="UP000521943"/>
    </source>
</evidence>